<dbReference type="PANTHER" id="PTHR11010:SF120">
    <property type="entry name" value="LYSOSOMAL PRO-X CARBOXYPEPTIDASE"/>
    <property type="match status" value="1"/>
</dbReference>
<keyword evidence="2" id="KW-0645">Protease</keyword>
<dbReference type="SUPFAM" id="SSF53474">
    <property type="entry name" value="alpha/beta-Hydrolases"/>
    <property type="match status" value="1"/>
</dbReference>
<organism evidence="6 7">
    <name type="scientific">Amborella trichopoda</name>
    <dbReference type="NCBI Taxonomy" id="13333"/>
    <lineage>
        <taxon>Eukaryota</taxon>
        <taxon>Viridiplantae</taxon>
        <taxon>Streptophyta</taxon>
        <taxon>Embryophyta</taxon>
        <taxon>Tracheophyta</taxon>
        <taxon>Spermatophyta</taxon>
        <taxon>Magnoliopsida</taxon>
        <taxon>Amborellales</taxon>
        <taxon>Amborellaceae</taxon>
        <taxon>Amborella</taxon>
    </lineage>
</organism>
<evidence type="ECO:0000256" key="3">
    <source>
        <dbReference type="ARBA" id="ARBA00022729"/>
    </source>
</evidence>
<dbReference type="InterPro" id="IPR008758">
    <property type="entry name" value="Peptidase_S28"/>
</dbReference>
<dbReference type="HOGENOM" id="CLU_020959_1_2_1"/>
<dbReference type="GO" id="GO:0006508">
    <property type="term" value="P:proteolysis"/>
    <property type="evidence" value="ECO:0007669"/>
    <property type="project" value="UniProtKB-KW"/>
</dbReference>
<evidence type="ECO:0000313" key="7">
    <source>
        <dbReference type="Proteomes" id="UP000017836"/>
    </source>
</evidence>
<dbReference type="InterPro" id="IPR029058">
    <property type="entry name" value="AB_hydrolase_fold"/>
</dbReference>
<proteinExistence type="inferred from homology"/>
<dbReference type="Pfam" id="PF05577">
    <property type="entry name" value="Peptidase_S28"/>
    <property type="match status" value="1"/>
</dbReference>
<sequence length="162" mass="18117">MIFEIGVVPSLLVWVFQHRYYGESIPYGSEEIAYKNVTTHGYLSSAQASADYAMLIIDLKKNLSAKDSPVVVMGGSYGGMLATWFRLKYPHVCIGALASSAPILNFADITSPYSFNNIVTEDFRSESENCYKVIKNSWQKIQETAQQPGGLEELRKSFRICP</sequence>
<keyword evidence="4" id="KW-0378">Hydrolase</keyword>
<evidence type="ECO:0000256" key="4">
    <source>
        <dbReference type="ARBA" id="ARBA00022801"/>
    </source>
</evidence>
<dbReference type="EMBL" id="KI395136">
    <property type="protein sequence ID" value="ERM98949.1"/>
    <property type="molecule type" value="Genomic_DNA"/>
</dbReference>
<gene>
    <name evidence="6" type="ORF">AMTR_s00114p00149480</name>
</gene>
<dbReference type="GO" id="GO:0070008">
    <property type="term" value="F:serine-type exopeptidase activity"/>
    <property type="evidence" value="ECO:0007669"/>
    <property type="project" value="InterPro"/>
</dbReference>
<evidence type="ECO:0000256" key="5">
    <source>
        <dbReference type="ARBA" id="ARBA00023180"/>
    </source>
</evidence>
<evidence type="ECO:0000256" key="2">
    <source>
        <dbReference type="ARBA" id="ARBA00022670"/>
    </source>
</evidence>
<accession>W1NW87</accession>
<reference evidence="7" key="1">
    <citation type="journal article" date="2013" name="Science">
        <title>The Amborella genome and the evolution of flowering plants.</title>
        <authorList>
            <consortium name="Amborella Genome Project"/>
        </authorList>
    </citation>
    <scope>NUCLEOTIDE SEQUENCE [LARGE SCALE GENOMIC DNA]</scope>
</reference>
<keyword evidence="7" id="KW-1185">Reference proteome</keyword>
<dbReference type="Gene3D" id="3.40.50.1820">
    <property type="entry name" value="alpha/beta hydrolase"/>
    <property type="match status" value="1"/>
</dbReference>
<dbReference type="OMA" id="NWIRNAY"/>
<keyword evidence="5" id="KW-0325">Glycoprotein</keyword>
<evidence type="ECO:0000313" key="6">
    <source>
        <dbReference type="EMBL" id="ERM98949.1"/>
    </source>
</evidence>
<name>W1NW87_AMBTC</name>
<dbReference type="Gene3D" id="1.20.120.980">
    <property type="entry name" value="Serine carboxypeptidase S28, SKS domain"/>
    <property type="match status" value="1"/>
</dbReference>
<dbReference type="InterPro" id="IPR042269">
    <property type="entry name" value="Ser_carbopepase_S28_SKS"/>
</dbReference>
<protein>
    <submittedName>
        <fullName evidence="6">Uncharacterized protein</fullName>
    </submittedName>
</protein>
<dbReference type="eggNOG" id="KOG2183">
    <property type="taxonomic scope" value="Eukaryota"/>
</dbReference>
<keyword evidence="3" id="KW-0732">Signal</keyword>
<comment type="similarity">
    <text evidence="1">Belongs to the peptidase S28 family.</text>
</comment>
<dbReference type="PANTHER" id="PTHR11010">
    <property type="entry name" value="PROTEASE S28 PRO-X CARBOXYPEPTIDASE-RELATED"/>
    <property type="match status" value="1"/>
</dbReference>
<feature type="non-terminal residue" evidence="6">
    <location>
        <position position="162"/>
    </location>
</feature>
<evidence type="ECO:0000256" key="1">
    <source>
        <dbReference type="ARBA" id="ARBA00011079"/>
    </source>
</evidence>
<dbReference type="Proteomes" id="UP000017836">
    <property type="component" value="Unassembled WGS sequence"/>
</dbReference>
<dbReference type="AlphaFoldDB" id="W1NW87"/>